<comment type="caution">
    <text evidence="5">The sequence shown here is derived from an EMBL/GenBank/DDBJ whole genome shotgun (WGS) entry which is preliminary data.</text>
</comment>
<dbReference type="SUPFAM" id="SSF50891">
    <property type="entry name" value="Cyclophilin-like"/>
    <property type="match status" value="1"/>
</dbReference>
<feature type="domain" description="Carboxyltransferase" evidence="4">
    <location>
        <begin position="8"/>
        <end position="215"/>
    </location>
</feature>
<dbReference type="SUPFAM" id="SSF160467">
    <property type="entry name" value="PH0987 N-terminal domain-like"/>
    <property type="match status" value="1"/>
</dbReference>
<evidence type="ECO:0000256" key="2">
    <source>
        <dbReference type="ARBA" id="ARBA00022801"/>
    </source>
</evidence>
<evidence type="ECO:0000313" key="5">
    <source>
        <dbReference type="EMBL" id="NDW20215.1"/>
    </source>
</evidence>
<keyword evidence="5" id="KW-0808">Transferase</keyword>
<evidence type="ECO:0000313" key="6">
    <source>
        <dbReference type="Proteomes" id="UP000478837"/>
    </source>
</evidence>
<accession>A0A6L9MQM3</accession>
<protein>
    <submittedName>
        <fullName evidence="5">Carboxyltransferase domain-containing protein</fullName>
    </submittedName>
</protein>
<dbReference type="GO" id="GO:0016740">
    <property type="term" value="F:transferase activity"/>
    <property type="evidence" value="ECO:0007669"/>
    <property type="project" value="UniProtKB-KW"/>
</dbReference>
<dbReference type="EMBL" id="JAAAWP010000001">
    <property type="protein sequence ID" value="NDW20215.1"/>
    <property type="molecule type" value="Genomic_DNA"/>
</dbReference>
<sequence length="237" mass="26185">MQPFGSIRQLVPVGADAIMLYFSGDSLEQANSACQQWLHMLDSFASKAGNSWVVECVPSYDSLLIVFDIEQVDSHFVYHSLQQWQTRLHNQNNDDYQKAIKRHTLPVWYGAKAANDLDEVSRKTSLQKEDIIALHTSMEFKVYAVGFAPGFAYMGELPKALQCARLASPRKKVPKGAVAIADRQTAVYPSDSPGGWNLLGLCPVPMVGENNIPLLSAGDIVTFSSITESEFVDYHAG</sequence>
<name>A0A6L9MQM3_9ALTE</name>
<keyword evidence="3" id="KW-0067">ATP-binding</keyword>
<dbReference type="Gene3D" id="3.30.1360.40">
    <property type="match status" value="1"/>
</dbReference>
<dbReference type="SMART" id="SM00796">
    <property type="entry name" value="AHS1"/>
    <property type="match status" value="1"/>
</dbReference>
<evidence type="ECO:0000256" key="3">
    <source>
        <dbReference type="ARBA" id="ARBA00022840"/>
    </source>
</evidence>
<dbReference type="PANTHER" id="PTHR34698:SF2">
    <property type="entry name" value="5-OXOPROLINASE SUBUNIT B"/>
    <property type="match status" value="1"/>
</dbReference>
<reference evidence="5 6" key="1">
    <citation type="submission" date="2020-01" db="EMBL/GenBank/DDBJ databases">
        <title>Genomes of bacteria type strains.</title>
        <authorList>
            <person name="Chen J."/>
            <person name="Zhu S."/>
            <person name="Yang J."/>
        </authorList>
    </citation>
    <scope>NUCLEOTIDE SEQUENCE [LARGE SCALE GENOMIC DNA]</scope>
    <source>
        <strain evidence="5 6">LMG 22958</strain>
    </source>
</reference>
<dbReference type="RefSeq" id="WP_163109443.1">
    <property type="nucleotide sequence ID" value="NZ_JAAAWP010000001.1"/>
</dbReference>
<dbReference type="Pfam" id="PF02682">
    <property type="entry name" value="CT_C_D"/>
    <property type="match status" value="1"/>
</dbReference>
<dbReference type="PANTHER" id="PTHR34698">
    <property type="entry name" value="5-OXOPROLINASE SUBUNIT B"/>
    <property type="match status" value="1"/>
</dbReference>
<keyword evidence="1" id="KW-0547">Nucleotide-binding</keyword>
<dbReference type="Gene3D" id="2.40.100.10">
    <property type="entry name" value="Cyclophilin-like"/>
    <property type="match status" value="1"/>
</dbReference>
<dbReference type="GO" id="GO:0005524">
    <property type="term" value="F:ATP binding"/>
    <property type="evidence" value="ECO:0007669"/>
    <property type="project" value="UniProtKB-KW"/>
</dbReference>
<keyword evidence="2" id="KW-0378">Hydrolase</keyword>
<proteinExistence type="predicted"/>
<dbReference type="InterPro" id="IPR010016">
    <property type="entry name" value="PxpB"/>
</dbReference>
<dbReference type="Proteomes" id="UP000478837">
    <property type="component" value="Unassembled WGS sequence"/>
</dbReference>
<dbReference type="InterPro" id="IPR029000">
    <property type="entry name" value="Cyclophilin-like_dom_sf"/>
</dbReference>
<gene>
    <name evidence="5" type="ORF">GTW09_01535</name>
</gene>
<dbReference type="AlphaFoldDB" id="A0A6L9MQM3"/>
<organism evidence="5 6">
    <name type="scientific">Alteromonas hispanica</name>
    <dbReference type="NCBI Taxonomy" id="315421"/>
    <lineage>
        <taxon>Bacteria</taxon>
        <taxon>Pseudomonadati</taxon>
        <taxon>Pseudomonadota</taxon>
        <taxon>Gammaproteobacteria</taxon>
        <taxon>Alteromonadales</taxon>
        <taxon>Alteromonadaceae</taxon>
        <taxon>Alteromonas/Salinimonas group</taxon>
        <taxon>Alteromonas</taxon>
    </lineage>
</organism>
<dbReference type="GO" id="GO:0016787">
    <property type="term" value="F:hydrolase activity"/>
    <property type="evidence" value="ECO:0007669"/>
    <property type="project" value="UniProtKB-KW"/>
</dbReference>
<evidence type="ECO:0000256" key="1">
    <source>
        <dbReference type="ARBA" id="ARBA00022741"/>
    </source>
</evidence>
<keyword evidence="6" id="KW-1185">Reference proteome</keyword>
<dbReference type="InterPro" id="IPR003833">
    <property type="entry name" value="CT_C_D"/>
</dbReference>
<evidence type="ECO:0000259" key="4">
    <source>
        <dbReference type="SMART" id="SM00796"/>
    </source>
</evidence>